<evidence type="ECO:0000256" key="2">
    <source>
        <dbReference type="ARBA" id="ARBA00022729"/>
    </source>
</evidence>
<sequence length="167" mass="18825">MSISAKSVKTTLETIYSKRHLVVMFLVACLFIWIGVYVYNRYIGSYLGSSLEGYASGMGDDAPPRSDNEKTATLYMFGTSWCPHCKTAKPIWEEYVNKNKDLKVGNYSILYKSVDCDEDSDGKQLADKFDVKGYPTFKLERGPGDVVDFEAKPTHDNFTNLLQTSLI</sequence>
<dbReference type="GO" id="GO:0003756">
    <property type="term" value="F:protein disulfide isomerase activity"/>
    <property type="evidence" value="ECO:0007669"/>
    <property type="project" value="TreeGrafter"/>
</dbReference>
<protein>
    <recommendedName>
        <fullName evidence="4">Thioredoxin domain-containing protein</fullName>
    </recommendedName>
</protein>
<dbReference type="PANTHER" id="PTHR45672:SF3">
    <property type="entry name" value="THIOREDOXIN DOMAIN-CONTAINING PROTEIN 5"/>
    <property type="match status" value="1"/>
</dbReference>
<keyword evidence="2" id="KW-0732">Signal</keyword>
<evidence type="ECO:0000256" key="3">
    <source>
        <dbReference type="SAM" id="Phobius"/>
    </source>
</evidence>
<evidence type="ECO:0000256" key="1">
    <source>
        <dbReference type="ARBA" id="ARBA00006347"/>
    </source>
</evidence>
<feature type="domain" description="Thioredoxin" evidence="4">
    <location>
        <begin position="1"/>
        <end position="167"/>
    </location>
</feature>
<dbReference type="EMBL" id="MN738999">
    <property type="protein sequence ID" value="QHT34392.1"/>
    <property type="molecule type" value="Genomic_DNA"/>
</dbReference>
<accession>A0A6C0F013</accession>
<dbReference type="PANTHER" id="PTHR45672">
    <property type="entry name" value="PROTEIN DISULFIDE-ISOMERASE C17H9.14C-RELATED"/>
    <property type="match status" value="1"/>
</dbReference>
<dbReference type="InterPro" id="IPR013766">
    <property type="entry name" value="Thioredoxin_domain"/>
</dbReference>
<dbReference type="InterPro" id="IPR036249">
    <property type="entry name" value="Thioredoxin-like_sf"/>
</dbReference>
<dbReference type="SUPFAM" id="SSF52833">
    <property type="entry name" value="Thioredoxin-like"/>
    <property type="match status" value="1"/>
</dbReference>
<dbReference type="InterPro" id="IPR051063">
    <property type="entry name" value="PDI"/>
</dbReference>
<keyword evidence="3" id="KW-0472">Membrane</keyword>
<proteinExistence type="inferred from homology"/>
<dbReference type="AlphaFoldDB" id="A0A6C0F013"/>
<feature type="transmembrane region" description="Helical" evidence="3">
    <location>
        <begin position="21"/>
        <end position="39"/>
    </location>
</feature>
<comment type="similarity">
    <text evidence="1">Belongs to the protein disulfide isomerase family.</text>
</comment>
<dbReference type="GO" id="GO:0006457">
    <property type="term" value="P:protein folding"/>
    <property type="evidence" value="ECO:0007669"/>
    <property type="project" value="TreeGrafter"/>
</dbReference>
<name>A0A6C0F013_9ZZZZ</name>
<dbReference type="CDD" id="cd02961">
    <property type="entry name" value="PDI_a_family"/>
    <property type="match status" value="1"/>
</dbReference>
<dbReference type="Gene3D" id="3.40.30.10">
    <property type="entry name" value="Glutaredoxin"/>
    <property type="match status" value="1"/>
</dbReference>
<dbReference type="Pfam" id="PF00085">
    <property type="entry name" value="Thioredoxin"/>
    <property type="match status" value="1"/>
</dbReference>
<keyword evidence="3" id="KW-1133">Transmembrane helix</keyword>
<keyword evidence="3" id="KW-0812">Transmembrane</keyword>
<dbReference type="PROSITE" id="PS51352">
    <property type="entry name" value="THIOREDOXIN_2"/>
    <property type="match status" value="1"/>
</dbReference>
<evidence type="ECO:0000313" key="5">
    <source>
        <dbReference type="EMBL" id="QHT34392.1"/>
    </source>
</evidence>
<reference evidence="5" key="1">
    <citation type="journal article" date="2020" name="Nature">
        <title>Giant virus diversity and host interactions through global metagenomics.</title>
        <authorList>
            <person name="Schulz F."/>
            <person name="Roux S."/>
            <person name="Paez-Espino D."/>
            <person name="Jungbluth S."/>
            <person name="Walsh D.A."/>
            <person name="Denef V.J."/>
            <person name="McMahon K.D."/>
            <person name="Konstantinidis K.T."/>
            <person name="Eloe-Fadrosh E.A."/>
            <person name="Kyrpides N.C."/>
            <person name="Woyke T."/>
        </authorList>
    </citation>
    <scope>NUCLEOTIDE SEQUENCE</scope>
    <source>
        <strain evidence="5">GVMAG-M-3300009163-63</strain>
    </source>
</reference>
<organism evidence="5">
    <name type="scientific">viral metagenome</name>
    <dbReference type="NCBI Taxonomy" id="1070528"/>
    <lineage>
        <taxon>unclassified sequences</taxon>
        <taxon>metagenomes</taxon>
        <taxon>organismal metagenomes</taxon>
    </lineage>
</organism>
<evidence type="ECO:0000259" key="4">
    <source>
        <dbReference type="PROSITE" id="PS51352"/>
    </source>
</evidence>
<dbReference type="GO" id="GO:0005783">
    <property type="term" value="C:endoplasmic reticulum"/>
    <property type="evidence" value="ECO:0007669"/>
    <property type="project" value="TreeGrafter"/>
</dbReference>